<evidence type="ECO:0000313" key="2">
    <source>
        <dbReference type="Proteomes" id="UP000694501"/>
    </source>
</evidence>
<organism evidence="1 2">
    <name type="scientific">Streptomyces tardus</name>
    <dbReference type="NCBI Taxonomy" id="2780544"/>
    <lineage>
        <taxon>Bacteria</taxon>
        <taxon>Bacillati</taxon>
        <taxon>Actinomycetota</taxon>
        <taxon>Actinomycetes</taxon>
        <taxon>Kitasatosporales</taxon>
        <taxon>Streptomycetaceae</taxon>
        <taxon>Streptomyces</taxon>
    </lineage>
</organism>
<protein>
    <submittedName>
        <fullName evidence="1">Uncharacterized protein</fullName>
    </submittedName>
</protein>
<accession>A0A949N2C0</accession>
<keyword evidence="2" id="KW-1185">Reference proteome</keyword>
<dbReference type="AlphaFoldDB" id="A0A949N2C0"/>
<dbReference type="Proteomes" id="UP000694501">
    <property type="component" value="Unassembled WGS sequence"/>
</dbReference>
<dbReference type="EMBL" id="JAELVF020000001">
    <property type="protein sequence ID" value="MBU7598775.1"/>
    <property type="molecule type" value="Genomic_DNA"/>
</dbReference>
<sequence>MESGCQGGGAPHTELVTVPARQALEAVDILRHGLGVGPVLHDCAGATLGFLVPPGTSVHWRHPGSACAPLCGPLSQEGTGRPPIAGADWLIGPESAALTATDPTRLRAALVQAARTLEVTDRCV</sequence>
<comment type="caution">
    <text evidence="1">The sequence shown here is derived from an EMBL/GenBank/DDBJ whole genome shotgun (WGS) entry which is preliminary data.</text>
</comment>
<proteinExistence type="predicted"/>
<reference evidence="1" key="1">
    <citation type="submission" date="2021-06" db="EMBL/GenBank/DDBJ databases">
        <title>Sequencing of actinobacteria type strains.</title>
        <authorList>
            <person name="Nguyen G.-S."/>
            <person name="Wentzel A."/>
        </authorList>
    </citation>
    <scope>NUCLEOTIDE SEQUENCE</scope>
    <source>
        <strain evidence="1">P38-E01</strain>
    </source>
</reference>
<gene>
    <name evidence="1" type="ORF">JGS22_014435</name>
</gene>
<name>A0A949N2C0_9ACTN</name>
<evidence type="ECO:0000313" key="1">
    <source>
        <dbReference type="EMBL" id="MBU7598775.1"/>
    </source>
</evidence>